<keyword evidence="2" id="KW-0238">DNA-binding</keyword>
<feature type="domain" description="HTH araC/xylS-type" evidence="4">
    <location>
        <begin position="188"/>
        <end position="286"/>
    </location>
</feature>
<dbReference type="AlphaFoldDB" id="A0A917BWE5"/>
<reference evidence="5" key="2">
    <citation type="submission" date="2020-09" db="EMBL/GenBank/DDBJ databases">
        <authorList>
            <person name="Sun Q."/>
            <person name="Zhou Y."/>
        </authorList>
    </citation>
    <scope>NUCLEOTIDE SEQUENCE</scope>
    <source>
        <strain evidence="5">CGMCC 1.16134</strain>
    </source>
</reference>
<keyword evidence="6" id="KW-1185">Reference proteome</keyword>
<dbReference type="InterPro" id="IPR018060">
    <property type="entry name" value="HTH_AraC"/>
</dbReference>
<reference evidence="5" key="1">
    <citation type="journal article" date="2014" name="Int. J. Syst. Evol. Microbiol.">
        <title>Complete genome sequence of Corynebacterium casei LMG S-19264T (=DSM 44701T), isolated from a smear-ripened cheese.</title>
        <authorList>
            <consortium name="US DOE Joint Genome Institute (JGI-PGF)"/>
            <person name="Walter F."/>
            <person name="Albersmeier A."/>
            <person name="Kalinowski J."/>
            <person name="Ruckert C."/>
        </authorList>
    </citation>
    <scope>NUCLEOTIDE SEQUENCE</scope>
    <source>
        <strain evidence="5">CGMCC 1.16134</strain>
    </source>
</reference>
<dbReference type="PANTHER" id="PTHR43280">
    <property type="entry name" value="ARAC-FAMILY TRANSCRIPTIONAL REGULATOR"/>
    <property type="match status" value="1"/>
</dbReference>
<dbReference type="InterPro" id="IPR003313">
    <property type="entry name" value="AraC-bd"/>
</dbReference>
<dbReference type="SUPFAM" id="SSF46689">
    <property type="entry name" value="Homeodomain-like"/>
    <property type="match status" value="1"/>
</dbReference>
<dbReference type="Pfam" id="PF02311">
    <property type="entry name" value="AraC_binding"/>
    <property type="match status" value="1"/>
</dbReference>
<evidence type="ECO:0000256" key="2">
    <source>
        <dbReference type="ARBA" id="ARBA00023125"/>
    </source>
</evidence>
<dbReference type="Proteomes" id="UP000637643">
    <property type="component" value="Unassembled WGS sequence"/>
</dbReference>
<evidence type="ECO:0000313" key="5">
    <source>
        <dbReference type="EMBL" id="GGF61517.1"/>
    </source>
</evidence>
<dbReference type="Pfam" id="PF12833">
    <property type="entry name" value="HTH_18"/>
    <property type="match status" value="1"/>
</dbReference>
<sequence>MLCLEFTIPPLPQFVMVGHAVWQPGNQHFQRTFGVYDLLLVKRGTLYMTESGTAYAVRAGMMLLLEAGLPHYGHLPCEEETEIYWVHFVHGQQTELMEQEAIPWSSLISKGTVEDQAPTPLQHLYLPKFAQVELQLLAPILDELNEVHNHLCGGNAIRLHLLLTRLFTALQEECSRNLLLAPSARLNQAAVNYLNQHWREPFDSAGMERALHFQFDYITRCMKKHTGTTPLQYVLHLRLEEAKKLLSHTQLSIPEIAEAIGIPDFNYMTRQFSAKLGMTPGAYRRRQQTGGSTL</sequence>
<comment type="caution">
    <text evidence="5">The sequence shown here is derived from an EMBL/GenBank/DDBJ whole genome shotgun (WGS) entry which is preliminary data.</text>
</comment>
<evidence type="ECO:0000313" key="6">
    <source>
        <dbReference type="Proteomes" id="UP000637643"/>
    </source>
</evidence>
<dbReference type="PROSITE" id="PS01124">
    <property type="entry name" value="HTH_ARAC_FAMILY_2"/>
    <property type="match status" value="1"/>
</dbReference>
<evidence type="ECO:0000256" key="1">
    <source>
        <dbReference type="ARBA" id="ARBA00023015"/>
    </source>
</evidence>
<evidence type="ECO:0000256" key="3">
    <source>
        <dbReference type="ARBA" id="ARBA00023163"/>
    </source>
</evidence>
<dbReference type="EMBL" id="BMKR01000001">
    <property type="protein sequence ID" value="GGF61517.1"/>
    <property type="molecule type" value="Genomic_DNA"/>
</dbReference>
<dbReference type="PANTHER" id="PTHR43280:SF30">
    <property type="entry name" value="MMSAB OPERON REGULATORY PROTEIN"/>
    <property type="match status" value="1"/>
</dbReference>
<dbReference type="SUPFAM" id="SSF51215">
    <property type="entry name" value="Regulatory protein AraC"/>
    <property type="match status" value="1"/>
</dbReference>
<dbReference type="RefSeq" id="WP_189021867.1">
    <property type="nucleotide sequence ID" value="NZ_BMKR01000001.1"/>
</dbReference>
<dbReference type="GO" id="GO:0043565">
    <property type="term" value="F:sequence-specific DNA binding"/>
    <property type="evidence" value="ECO:0007669"/>
    <property type="project" value="InterPro"/>
</dbReference>
<accession>A0A917BWE5</accession>
<proteinExistence type="predicted"/>
<keyword evidence="1" id="KW-0805">Transcription regulation</keyword>
<name>A0A917BWE5_9BACL</name>
<dbReference type="SMART" id="SM00342">
    <property type="entry name" value="HTH_ARAC"/>
    <property type="match status" value="1"/>
</dbReference>
<dbReference type="InterPro" id="IPR037923">
    <property type="entry name" value="HTH-like"/>
</dbReference>
<dbReference type="Gene3D" id="1.10.10.60">
    <property type="entry name" value="Homeodomain-like"/>
    <property type="match status" value="1"/>
</dbReference>
<keyword evidence="3" id="KW-0804">Transcription</keyword>
<organism evidence="5 6">
    <name type="scientific">Paenibacillus albidus</name>
    <dbReference type="NCBI Taxonomy" id="2041023"/>
    <lineage>
        <taxon>Bacteria</taxon>
        <taxon>Bacillati</taxon>
        <taxon>Bacillota</taxon>
        <taxon>Bacilli</taxon>
        <taxon>Bacillales</taxon>
        <taxon>Paenibacillaceae</taxon>
        <taxon>Paenibacillus</taxon>
    </lineage>
</organism>
<dbReference type="InterPro" id="IPR009057">
    <property type="entry name" value="Homeodomain-like_sf"/>
</dbReference>
<dbReference type="GO" id="GO:0003700">
    <property type="term" value="F:DNA-binding transcription factor activity"/>
    <property type="evidence" value="ECO:0007669"/>
    <property type="project" value="InterPro"/>
</dbReference>
<evidence type="ECO:0000259" key="4">
    <source>
        <dbReference type="PROSITE" id="PS01124"/>
    </source>
</evidence>
<gene>
    <name evidence="5" type="primary">yisR</name>
    <name evidence="5" type="ORF">GCM10010912_03400</name>
</gene>
<protein>
    <submittedName>
        <fullName evidence="5">HTH-type transcriptional regulator YisR</fullName>
    </submittedName>
</protein>